<comment type="caution">
    <text evidence="1">The sequence shown here is derived from an EMBL/GenBank/DDBJ whole genome shotgun (WGS) entry which is preliminary data.</text>
</comment>
<dbReference type="STRING" id="1921803.NIES593_16030"/>
<dbReference type="Pfam" id="PF11320">
    <property type="entry name" value="DUF3122"/>
    <property type="match status" value="1"/>
</dbReference>
<dbReference type="InterPro" id="IPR021469">
    <property type="entry name" value="DUF3122"/>
</dbReference>
<protein>
    <recommendedName>
        <fullName evidence="3">DUF3122 domain-containing protein</fullName>
    </recommendedName>
</protein>
<evidence type="ECO:0000313" key="2">
    <source>
        <dbReference type="Proteomes" id="UP000186868"/>
    </source>
</evidence>
<dbReference type="EMBL" id="MRCB01000021">
    <property type="protein sequence ID" value="OKH21306.1"/>
    <property type="molecule type" value="Genomic_DNA"/>
</dbReference>
<gene>
    <name evidence="1" type="ORF">NIES593_16030</name>
</gene>
<evidence type="ECO:0008006" key="3">
    <source>
        <dbReference type="Google" id="ProtNLM"/>
    </source>
</evidence>
<dbReference type="AlphaFoldDB" id="A0A1U7HCJ6"/>
<dbReference type="RefSeq" id="WP_073600542.1">
    <property type="nucleotide sequence ID" value="NZ_MRCB01000021.1"/>
</dbReference>
<evidence type="ECO:0000313" key="1">
    <source>
        <dbReference type="EMBL" id="OKH21306.1"/>
    </source>
</evidence>
<proteinExistence type="predicted"/>
<dbReference type="OrthoDB" id="463245at2"/>
<accession>A0A1U7HCJ6</accession>
<reference evidence="1 2" key="1">
    <citation type="submission" date="2016-11" db="EMBL/GenBank/DDBJ databases">
        <title>Draft Genome Sequences of Nine Cyanobacterial Strains from Diverse Habitats.</title>
        <authorList>
            <person name="Zhu T."/>
            <person name="Hou S."/>
            <person name="Lu X."/>
            <person name="Hess W.R."/>
        </authorList>
    </citation>
    <scope>NUCLEOTIDE SEQUENCE [LARGE SCALE GENOMIC DNA]</scope>
    <source>
        <strain evidence="1 2">NIES-593</strain>
    </source>
</reference>
<sequence length="181" mass="19702">MGCRIRQIFSWLVLLGALVLLLLLGLGTFSVSPAAAAIRQMEEAPGQILQQSRHTLRDEKGNAWQVVLFKRVKADGSTTVNLRLVGFPGKAAFAHPQPLKITTNQGEILAAEDLFAQKAPAPNVGQYDFKNILPRLPTAGAVHLSLVMNDDRAIDLSIPAEVTLEWQTLAAQSRNENINQG</sequence>
<keyword evidence="2" id="KW-1185">Reference proteome</keyword>
<organism evidence="1 2">
    <name type="scientific">Hydrococcus rivularis NIES-593</name>
    <dbReference type="NCBI Taxonomy" id="1921803"/>
    <lineage>
        <taxon>Bacteria</taxon>
        <taxon>Bacillati</taxon>
        <taxon>Cyanobacteriota</taxon>
        <taxon>Cyanophyceae</taxon>
        <taxon>Pleurocapsales</taxon>
        <taxon>Hydrococcaceae</taxon>
        <taxon>Hydrococcus</taxon>
    </lineage>
</organism>
<dbReference type="Proteomes" id="UP000186868">
    <property type="component" value="Unassembled WGS sequence"/>
</dbReference>
<name>A0A1U7HCJ6_9CYAN</name>